<dbReference type="AlphaFoldDB" id="T0JVS0"/>
<reference evidence="11" key="1">
    <citation type="journal article" date="2013" name="Mol. Plant Microbe Interact.">
        <title>Global aspects of pacC regulation of pathogenicity genes in Colletotrichum gloeosporioides as revealed by transcriptome analysis.</title>
        <authorList>
            <person name="Alkan N."/>
            <person name="Meng X."/>
            <person name="Friedlander G."/>
            <person name="Reuveni E."/>
            <person name="Sukno S."/>
            <person name="Sherman A."/>
            <person name="Thon M."/>
            <person name="Fluhr R."/>
            <person name="Prusky D."/>
        </authorList>
    </citation>
    <scope>NUCLEOTIDE SEQUENCE [LARGE SCALE GENOMIC DNA]</scope>
    <source>
        <strain evidence="11">Cg-14</strain>
    </source>
</reference>
<feature type="transmembrane region" description="Helical" evidence="8">
    <location>
        <begin position="330"/>
        <end position="349"/>
    </location>
</feature>
<feature type="transmembrane region" description="Helical" evidence="8">
    <location>
        <begin position="112"/>
        <end position="131"/>
    </location>
</feature>
<evidence type="ECO:0000256" key="1">
    <source>
        <dbReference type="ARBA" id="ARBA00004141"/>
    </source>
</evidence>
<evidence type="ECO:0000256" key="4">
    <source>
        <dbReference type="ARBA" id="ARBA00022692"/>
    </source>
</evidence>
<protein>
    <recommendedName>
        <fullName evidence="9">Major facilitator superfamily (MFS) profile domain-containing protein</fullName>
    </recommendedName>
</protein>
<feature type="transmembrane region" description="Helical" evidence="8">
    <location>
        <begin position="84"/>
        <end position="105"/>
    </location>
</feature>
<dbReference type="SUPFAM" id="SSF103473">
    <property type="entry name" value="MFS general substrate transporter"/>
    <property type="match status" value="1"/>
</dbReference>
<feature type="transmembrane region" description="Helical" evidence="8">
    <location>
        <begin position="356"/>
        <end position="378"/>
    </location>
</feature>
<dbReference type="InterPro" id="IPR050360">
    <property type="entry name" value="MFS_Sugar_Transporters"/>
</dbReference>
<feature type="transmembrane region" description="Helical" evidence="8">
    <location>
        <begin position="294"/>
        <end position="318"/>
    </location>
</feature>
<dbReference type="GO" id="GO:0016020">
    <property type="term" value="C:membrane"/>
    <property type="evidence" value="ECO:0007669"/>
    <property type="project" value="UniProtKB-SubCell"/>
</dbReference>
<evidence type="ECO:0000256" key="5">
    <source>
        <dbReference type="ARBA" id="ARBA00022989"/>
    </source>
</evidence>
<accession>T0JVS0</accession>
<feature type="transmembrane region" description="Helical" evidence="8">
    <location>
        <begin position="171"/>
        <end position="190"/>
    </location>
</feature>
<dbReference type="PROSITE" id="PS50850">
    <property type="entry name" value="MFS"/>
    <property type="match status" value="1"/>
</dbReference>
<comment type="caution">
    <text evidence="10">The sequence shown here is derived from an EMBL/GenBank/DDBJ whole genome shotgun (WGS) entry which is preliminary data.</text>
</comment>
<dbReference type="PANTHER" id="PTHR48022">
    <property type="entry name" value="PLASTIDIC GLUCOSE TRANSPORTER 4"/>
    <property type="match status" value="1"/>
</dbReference>
<feature type="transmembrane region" description="Helical" evidence="8">
    <location>
        <begin position="137"/>
        <end position="159"/>
    </location>
</feature>
<dbReference type="InterPro" id="IPR005828">
    <property type="entry name" value="MFS_sugar_transport-like"/>
</dbReference>
<dbReference type="FunFam" id="1.20.1250.20:FF:000078">
    <property type="entry name" value="MFS maltose transporter, putative"/>
    <property type="match status" value="1"/>
</dbReference>
<dbReference type="NCBIfam" id="TIGR00879">
    <property type="entry name" value="SP"/>
    <property type="match status" value="1"/>
</dbReference>
<dbReference type="EMBL" id="AMYD01004281">
    <property type="protein sequence ID" value="EQB43449.1"/>
    <property type="molecule type" value="Genomic_DNA"/>
</dbReference>
<evidence type="ECO:0000313" key="10">
    <source>
        <dbReference type="EMBL" id="EQB43449.1"/>
    </source>
</evidence>
<feature type="transmembrane region" description="Helical" evidence="8">
    <location>
        <begin position="457"/>
        <end position="473"/>
    </location>
</feature>
<dbReference type="STRING" id="1237896.T0JVS0"/>
<keyword evidence="5 8" id="KW-1133">Transmembrane helix</keyword>
<evidence type="ECO:0000256" key="7">
    <source>
        <dbReference type="RuleBase" id="RU003346"/>
    </source>
</evidence>
<evidence type="ECO:0000256" key="3">
    <source>
        <dbReference type="ARBA" id="ARBA00022448"/>
    </source>
</evidence>
<name>T0JVS0_COLGC</name>
<dbReference type="InterPro" id="IPR020846">
    <property type="entry name" value="MFS_dom"/>
</dbReference>
<dbReference type="InterPro" id="IPR036259">
    <property type="entry name" value="MFS_trans_sf"/>
</dbReference>
<feature type="transmembrane region" description="Helical" evidence="8">
    <location>
        <begin position="384"/>
        <end position="404"/>
    </location>
</feature>
<feature type="domain" description="Major facilitator superfamily (MFS) profile" evidence="9">
    <location>
        <begin position="37"/>
        <end position="479"/>
    </location>
</feature>
<organism evidence="10 11">
    <name type="scientific">Colletotrichum gloeosporioides (strain Cg-14)</name>
    <name type="common">Anthracnose fungus</name>
    <name type="synonym">Glomerella cingulata</name>
    <dbReference type="NCBI Taxonomy" id="1237896"/>
    <lineage>
        <taxon>Eukaryota</taxon>
        <taxon>Fungi</taxon>
        <taxon>Dikarya</taxon>
        <taxon>Ascomycota</taxon>
        <taxon>Pezizomycotina</taxon>
        <taxon>Sordariomycetes</taxon>
        <taxon>Hypocreomycetidae</taxon>
        <taxon>Glomerellales</taxon>
        <taxon>Glomerellaceae</taxon>
        <taxon>Colletotrichum</taxon>
        <taxon>Colletotrichum gloeosporioides species complex</taxon>
    </lineage>
</organism>
<evidence type="ECO:0000259" key="9">
    <source>
        <dbReference type="PROSITE" id="PS50850"/>
    </source>
</evidence>
<dbReference type="OMA" id="ATISPWE"/>
<dbReference type="OrthoDB" id="6612291at2759"/>
<dbReference type="Pfam" id="PF00083">
    <property type="entry name" value="Sugar_tr"/>
    <property type="match status" value="1"/>
</dbReference>
<dbReference type="PROSITE" id="PS00217">
    <property type="entry name" value="SUGAR_TRANSPORT_2"/>
    <property type="match status" value="1"/>
</dbReference>
<feature type="transmembrane region" description="Helical" evidence="8">
    <location>
        <begin position="34"/>
        <end position="64"/>
    </location>
</feature>
<gene>
    <name evidence="10" type="ORF">CGLO_17904</name>
</gene>
<dbReference type="InterPro" id="IPR003663">
    <property type="entry name" value="Sugar/inositol_transpt"/>
</dbReference>
<dbReference type="InterPro" id="IPR005829">
    <property type="entry name" value="Sugar_transporter_CS"/>
</dbReference>
<evidence type="ECO:0000256" key="6">
    <source>
        <dbReference type="ARBA" id="ARBA00023136"/>
    </source>
</evidence>
<feature type="transmembrane region" description="Helical" evidence="8">
    <location>
        <begin position="425"/>
        <end position="445"/>
    </location>
</feature>
<sequence>MDITKLDDVSLKMVERREEATISPWESAKANPTIIAHCFCAGVASILWDFDIGISTITIALPGFKMVFGYEYEGQLLVSATWNALWGAMTFLGMLLGSLMCGWVSDRFGRRLGFQIASGISILGIGLQYAASEPGLLLAGKMINGLALGFFLTLTPIYISEIAPQPLRPALTAAVNLFINAGQMTAIGIGNTRFSILSPASYKVLFAAQWAFPCFLVFYTAVMPESPWFLLRSQREEDTKNAFCKLYPRNAKGAEAALELIRSAITEENEMVRLQDGAKYADCFKETNFRRTRIACGMFFVQQFTGIAFYAQALYFLGITGLPVSLTFKLALGGFGLAMFGNIVSWFILNYVGRRTLLLVGTVLNFMLLTTVGIAGCFTSSTSLYIIGYLMSFAQIVYAPTIGATTWAVSAEASSQRLRARTQGVAMFSNAIISWAMGFVTPYLINTDSANLGAKAAFVWAGLCIVSFAWVWFEVPELGRKTTSELDELFRQKTPTRKFR</sequence>
<dbReference type="Gene3D" id="1.20.1250.20">
    <property type="entry name" value="MFS general substrate transporter like domains"/>
    <property type="match status" value="1"/>
</dbReference>
<feature type="transmembrane region" description="Helical" evidence="8">
    <location>
        <begin position="210"/>
        <end position="231"/>
    </location>
</feature>
<proteinExistence type="inferred from homology"/>
<evidence type="ECO:0000256" key="2">
    <source>
        <dbReference type="ARBA" id="ARBA00010992"/>
    </source>
</evidence>
<comment type="subcellular location">
    <subcellularLocation>
        <location evidence="1">Membrane</location>
        <topology evidence="1">Multi-pass membrane protein</topology>
    </subcellularLocation>
</comment>
<evidence type="ECO:0000256" key="8">
    <source>
        <dbReference type="SAM" id="Phobius"/>
    </source>
</evidence>
<dbReference type="GO" id="GO:0005351">
    <property type="term" value="F:carbohydrate:proton symporter activity"/>
    <property type="evidence" value="ECO:0007669"/>
    <property type="project" value="TreeGrafter"/>
</dbReference>
<dbReference type="PANTHER" id="PTHR48022:SF41">
    <property type="entry name" value="MAJOR FACILITATOR SUPERFAMILY (MFS) PROFILE DOMAIN-CONTAINING PROTEIN"/>
    <property type="match status" value="1"/>
</dbReference>
<dbReference type="Proteomes" id="UP000015530">
    <property type="component" value="Unassembled WGS sequence"/>
</dbReference>
<dbReference type="HOGENOM" id="CLU_001265_11_0_1"/>
<comment type="similarity">
    <text evidence="2 7">Belongs to the major facilitator superfamily. Sugar transporter (TC 2.A.1.1) family.</text>
</comment>
<keyword evidence="6 8" id="KW-0472">Membrane</keyword>
<evidence type="ECO:0000313" key="11">
    <source>
        <dbReference type="Proteomes" id="UP000015530"/>
    </source>
</evidence>
<keyword evidence="3 7" id="KW-0813">Transport</keyword>
<keyword evidence="4 8" id="KW-0812">Transmembrane</keyword>